<evidence type="ECO:0000313" key="5">
    <source>
        <dbReference type="Proteomes" id="UP000030744"/>
    </source>
</evidence>
<feature type="chain" id="PRO_5004671657" description="Transmembrane protein" evidence="3">
    <location>
        <begin position="27"/>
        <end position="704"/>
    </location>
</feature>
<evidence type="ECO:0008006" key="6">
    <source>
        <dbReference type="Google" id="ProtNLM"/>
    </source>
</evidence>
<keyword evidence="5" id="KW-1185">Reference proteome</keyword>
<reference evidence="4" key="2">
    <citation type="submission" date="2013-10" db="EMBL/GenBank/DDBJ databases">
        <authorList>
            <person name="Aslett M."/>
        </authorList>
    </citation>
    <scope>NUCLEOTIDE SEQUENCE [LARGE SCALE GENOMIC DNA]</scope>
    <source>
        <strain evidence="4">Houghton</strain>
    </source>
</reference>
<accession>U6KKC0</accession>
<keyword evidence="2" id="KW-0812">Transmembrane</keyword>
<feature type="compositionally biased region" description="Polar residues" evidence="1">
    <location>
        <begin position="403"/>
        <end position="415"/>
    </location>
</feature>
<name>U6KKC0_9EIME</name>
<dbReference type="EMBL" id="HG735255">
    <property type="protein sequence ID" value="CDJ35883.1"/>
    <property type="molecule type" value="Genomic_DNA"/>
</dbReference>
<feature type="compositionally biased region" description="Polar residues" evidence="1">
    <location>
        <begin position="424"/>
        <end position="436"/>
    </location>
</feature>
<evidence type="ECO:0000256" key="3">
    <source>
        <dbReference type="SAM" id="SignalP"/>
    </source>
</evidence>
<feature type="region of interest" description="Disordered" evidence="1">
    <location>
        <begin position="335"/>
        <end position="450"/>
    </location>
</feature>
<proteinExistence type="predicted"/>
<organism evidence="4 5">
    <name type="scientific">Eimeria mitis</name>
    <dbReference type="NCBI Taxonomy" id="44415"/>
    <lineage>
        <taxon>Eukaryota</taxon>
        <taxon>Sar</taxon>
        <taxon>Alveolata</taxon>
        <taxon>Apicomplexa</taxon>
        <taxon>Conoidasida</taxon>
        <taxon>Coccidia</taxon>
        <taxon>Eucoccidiorida</taxon>
        <taxon>Eimeriorina</taxon>
        <taxon>Eimeriidae</taxon>
        <taxon>Eimeria</taxon>
    </lineage>
</organism>
<dbReference type="OrthoDB" id="348109at2759"/>
<dbReference type="Proteomes" id="UP000030744">
    <property type="component" value="Unassembled WGS sequence"/>
</dbReference>
<dbReference type="GeneID" id="60404007"/>
<reference evidence="4" key="1">
    <citation type="submission" date="2013-10" db="EMBL/GenBank/DDBJ databases">
        <title>Genomic analysis of the causative agents of coccidiosis in chickens.</title>
        <authorList>
            <person name="Reid A.J."/>
            <person name="Blake D."/>
            <person name="Billington K."/>
            <person name="Browne H."/>
            <person name="Dunn M."/>
            <person name="Hung S."/>
            <person name="Kawahara F."/>
            <person name="Miranda-Saavedra D."/>
            <person name="Mourier T."/>
            <person name="Nagra H."/>
            <person name="Otto T.D."/>
            <person name="Rawlings N."/>
            <person name="Sanchez A."/>
            <person name="Sanders M."/>
            <person name="Subramaniam C."/>
            <person name="Tay Y."/>
            <person name="Dear P."/>
            <person name="Doerig C."/>
            <person name="Gruber A."/>
            <person name="Parkinson J."/>
            <person name="Shirley M."/>
            <person name="Wan K.L."/>
            <person name="Berriman M."/>
            <person name="Tomley F."/>
            <person name="Pain A."/>
        </authorList>
    </citation>
    <scope>NUCLEOTIDE SEQUENCE [LARGE SCALE GENOMIC DNA]</scope>
    <source>
        <strain evidence="4">Houghton</strain>
    </source>
</reference>
<keyword evidence="2" id="KW-0472">Membrane</keyword>
<keyword evidence="2" id="KW-1133">Transmembrane helix</keyword>
<sequence length="704" mass="77091">MWRQRAHAHLSVLAGLASFCLCTSRAFDFTAPHTVDSPVDLSDAVHSNNLSTPSSESTLFPVPNVPYHRGQILAVAVVSALVFLLFSCSLLLGSFRNSNGRGSIRSLSERHPGHPCYDDSQLDFILTGPLDRRALEEARQILTALDLPPSAMQTLKTSERELLSSAQSAMRSHTERLAFVVQSISVRPAAQLPGLIAEREKIRSFMGSIKWSPAQEAEALFCRARAFSLGRRMPREVAVALVAAELVKSPNKPTSTTATREQQRLVEQMVESMRVDIDHFAHVLVNTRGIPSQEVDAARDMLEESECLWNQLRYASMHALSESLNSSCRGLRDALKRRTGRKPSRTASLPSMLSRMAIRGPSPAPKGTQAPRHYTPSVSSLDPEQPRGAEGTASAEQLGARPKTTTASGTLWSSLRRQRRGTVTEDSASPAPTSPQRRLPVIPETGSQVRPISVQEVPNLTASMKRWATRCTDSLKSLRSTSAREASLDGVAAEGMQLYREVTSVSMDSSVDHESSQSFTDALKLLKSLLNKVHAELIVSWLGRVAESRQALTKARYGLQMSVNEVNDNTPPRAGGPYIGDVTVLRATLSAGRRTSESLRRFLGVRSTHQRLSDALEGLESVLTKGEQELQSAISLAADMWRRRLEDAEGDKQASSAVRISPVKSGTLEAAPSKAVLIERAKTTAQFAAYRIIKYFIDRSKTPK</sequence>
<evidence type="ECO:0000256" key="2">
    <source>
        <dbReference type="SAM" id="Phobius"/>
    </source>
</evidence>
<evidence type="ECO:0000313" key="4">
    <source>
        <dbReference type="EMBL" id="CDJ35883.1"/>
    </source>
</evidence>
<feature type="transmembrane region" description="Helical" evidence="2">
    <location>
        <begin position="72"/>
        <end position="95"/>
    </location>
</feature>
<dbReference type="VEuPathDB" id="ToxoDB:EMH_0039860"/>
<feature type="signal peptide" evidence="3">
    <location>
        <begin position="1"/>
        <end position="26"/>
    </location>
</feature>
<dbReference type="RefSeq" id="XP_037878172.1">
    <property type="nucleotide sequence ID" value="XM_038022318.1"/>
</dbReference>
<dbReference type="AlphaFoldDB" id="U6KKC0"/>
<keyword evidence="3" id="KW-0732">Signal</keyword>
<gene>
    <name evidence="4" type="ORF">EMH_0039860</name>
</gene>
<protein>
    <recommendedName>
        <fullName evidence="6">Transmembrane protein</fullName>
    </recommendedName>
</protein>
<evidence type="ECO:0000256" key="1">
    <source>
        <dbReference type="SAM" id="MobiDB-lite"/>
    </source>
</evidence>